<dbReference type="Pfam" id="PF03932">
    <property type="entry name" value="CutC"/>
    <property type="match status" value="1"/>
</dbReference>
<evidence type="ECO:0000256" key="2">
    <source>
        <dbReference type="ARBA" id="ARBA00019014"/>
    </source>
</evidence>
<dbReference type="PANTHER" id="PTHR12598:SF0">
    <property type="entry name" value="COPPER HOMEOSTASIS PROTEIN CUTC HOMOLOG"/>
    <property type="match status" value="1"/>
</dbReference>
<evidence type="ECO:0000256" key="1">
    <source>
        <dbReference type="ARBA" id="ARBA00007768"/>
    </source>
</evidence>
<organism evidence="3 4">
    <name type="scientific">Nocardioides marinquilinus</name>
    <dbReference type="NCBI Taxonomy" id="1210400"/>
    <lineage>
        <taxon>Bacteria</taxon>
        <taxon>Bacillati</taxon>
        <taxon>Actinomycetota</taxon>
        <taxon>Actinomycetes</taxon>
        <taxon>Propionibacteriales</taxon>
        <taxon>Nocardioidaceae</taxon>
        <taxon>Nocardioides</taxon>
    </lineage>
</organism>
<dbReference type="RefSeq" id="WP_345463162.1">
    <property type="nucleotide sequence ID" value="NZ_BAABKG010000006.1"/>
</dbReference>
<reference evidence="4" key="1">
    <citation type="journal article" date="2019" name="Int. J. Syst. Evol. Microbiol.">
        <title>The Global Catalogue of Microorganisms (GCM) 10K type strain sequencing project: providing services to taxonomists for standard genome sequencing and annotation.</title>
        <authorList>
            <consortium name="The Broad Institute Genomics Platform"/>
            <consortium name="The Broad Institute Genome Sequencing Center for Infectious Disease"/>
            <person name="Wu L."/>
            <person name="Ma J."/>
        </authorList>
    </citation>
    <scope>NUCLEOTIDE SEQUENCE [LARGE SCALE GENOMIC DNA]</scope>
    <source>
        <strain evidence="4">JCM 18459</strain>
    </source>
</reference>
<evidence type="ECO:0000313" key="4">
    <source>
        <dbReference type="Proteomes" id="UP001500221"/>
    </source>
</evidence>
<dbReference type="SUPFAM" id="SSF110395">
    <property type="entry name" value="CutC-like"/>
    <property type="match status" value="1"/>
</dbReference>
<dbReference type="InterPro" id="IPR036822">
    <property type="entry name" value="CutC-like_dom_sf"/>
</dbReference>
<name>A0ABP9Q1S4_9ACTN</name>
<gene>
    <name evidence="3" type="ORF">GCM10023340_40570</name>
</gene>
<sequence length="243" mass="25655">MTDLGGGPLLEVVVQHDRDVPGCLEGGADRITLDVGGRSPDLPTASSVLRAAGGEVAVRVVLRLDDSYTTSGAGLTRMVGLAEEYLSLGADGVVLGFLDADLEVDVETTVALARSLPGVPWTFHRAVDLTLDPRRSWRRLLFLPGLTAVASGGSPQGLTHGFDDLLTLAAGDPDVARLLMPDGDLTPEHVPWLTRAGVRQFRVGPQVRPGGSRDADRAYVDGSLVRSWRRLLDDAPPAVAAVP</sequence>
<evidence type="ECO:0000313" key="3">
    <source>
        <dbReference type="EMBL" id="GAA5155398.1"/>
    </source>
</evidence>
<dbReference type="InterPro" id="IPR005627">
    <property type="entry name" value="CutC-like"/>
</dbReference>
<dbReference type="EMBL" id="BAABKG010000006">
    <property type="protein sequence ID" value="GAA5155398.1"/>
    <property type="molecule type" value="Genomic_DNA"/>
</dbReference>
<dbReference type="Gene3D" id="3.20.20.380">
    <property type="entry name" value="Copper homeostasis (CutC) domain"/>
    <property type="match status" value="1"/>
</dbReference>
<accession>A0ABP9Q1S4</accession>
<proteinExistence type="inferred from homology"/>
<protein>
    <recommendedName>
        <fullName evidence="2">Copper homeostasis protein cutC homolog</fullName>
    </recommendedName>
</protein>
<dbReference type="Proteomes" id="UP001500221">
    <property type="component" value="Unassembled WGS sequence"/>
</dbReference>
<keyword evidence="4" id="KW-1185">Reference proteome</keyword>
<dbReference type="PANTHER" id="PTHR12598">
    <property type="entry name" value="COPPER HOMEOSTASIS PROTEIN CUTC"/>
    <property type="match status" value="1"/>
</dbReference>
<comment type="similarity">
    <text evidence="1">Belongs to the CutC family.</text>
</comment>
<comment type="caution">
    <text evidence="3">The sequence shown here is derived from an EMBL/GenBank/DDBJ whole genome shotgun (WGS) entry which is preliminary data.</text>
</comment>